<dbReference type="Proteomes" id="UP000275078">
    <property type="component" value="Unassembled WGS sequence"/>
</dbReference>
<comment type="similarity">
    <text evidence="2">Belongs to the cytidylyltransferase family.</text>
</comment>
<keyword evidence="5" id="KW-0548">Nucleotidyltransferase</keyword>
<name>A0A3N4IN97_ASCIM</name>
<gene>
    <name evidence="13" type="ORF">BJ508DRAFT_410372</name>
</gene>
<proteinExistence type="inferred from homology"/>
<evidence type="ECO:0000256" key="9">
    <source>
        <dbReference type="ARBA" id="ARBA00024191"/>
    </source>
</evidence>
<dbReference type="GO" id="GO:0006646">
    <property type="term" value="P:phosphatidylethanolamine biosynthetic process"/>
    <property type="evidence" value="ECO:0007669"/>
    <property type="project" value="UniProtKB-UniPathway"/>
</dbReference>
<protein>
    <recommendedName>
        <fullName evidence="10">ethanolamine-phosphate cytidylyltransferase</fullName>
        <ecNumber evidence="10">2.7.7.14</ecNumber>
    </recommendedName>
    <alternativeName>
        <fullName evidence="11">CTP:phosphoethanolamine cytidylyltransferase</fullName>
    </alternativeName>
</protein>
<evidence type="ECO:0000256" key="7">
    <source>
        <dbReference type="ARBA" id="ARBA00023209"/>
    </source>
</evidence>
<evidence type="ECO:0000256" key="6">
    <source>
        <dbReference type="ARBA" id="ARBA00023098"/>
    </source>
</evidence>
<accession>A0A3N4IN97</accession>
<evidence type="ECO:0000256" key="8">
    <source>
        <dbReference type="ARBA" id="ARBA00023264"/>
    </source>
</evidence>
<keyword evidence="6" id="KW-0443">Lipid metabolism</keyword>
<keyword evidence="4" id="KW-0808">Transferase</keyword>
<keyword evidence="14" id="KW-1185">Reference proteome</keyword>
<dbReference type="InterPro" id="IPR044608">
    <property type="entry name" value="Ect1/PCYT2"/>
</dbReference>
<evidence type="ECO:0000259" key="12">
    <source>
        <dbReference type="Pfam" id="PF01467"/>
    </source>
</evidence>
<dbReference type="NCBIfam" id="TIGR00125">
    <property type="entry name" value="cyt_tran_rel"/>
    <property type="match status" value="1"/>
</dbReference>
<dbReference type="EMBL" id="ML119646">
    <property type="protein sequence ID" value="RPA87612.1"/>
    <property type="molecule type" value="Genomic_DNA"/>
</dbReference>
<evidence type="ECO:0000256" key="5">
    <source>
        <dbReference type="ARBA" id="ARBA00022695"/>
    </source>
</evidence>
<evidence type="ECO:0000256" key="10">
    <source>
        <dbReference type="ARBA" id="ARBA00024221"/>
    </source>
</evidence>
<sequence>MADPIIQHPPTPAIPLDDDRIWIDGCFDFAHHGHANAILQAKLLGKYLCVGVHSDEEIAANKGPTVMTMKERLLAVEACKWTNLVVPDAPYVTDPEWLDLYGCKYVVHGDDITTDGDGRDCYETVKEMGRFKVVKRTDGISTTDLVGRMLLCTKGHWRDDRDVKGVFSAQEIELLKGFASDERGVRDVGSQVWIAAKDGQLSKLVEGKGPEGRKVVYVDGGFDLFSSGQIEFLKLVVQMEQKEAAERGEFEEDGKTGMKPYVVAGVHGDRVINQFKGLNYPIMNIFERGMCVLQCRYVSSVVLLSPFKPTVDFLKSLPHPPSVVYHGPRVTLTELEEDPYADIREAGLYQEIEHHEWETVNASEIVERILRQRIIYEERQRKKLEKAVVEVDIRQSEMKDEKYIAQ</sequence>
<dbReference type="EC" id="2.7.7.14" evidence="10"/>
<dbReference type="InterPro" id="IPR004821">
    <property type="entry name" value="Cyt_trans-like"/>
</dbReference>
<reference evidence="13 14" key="1">
    <citation type="journal article" date="2018" name="Nat. Ecol. Evol.">
        <title>Pezizomycetes genomes reveal the molecular basis of ectomycorrhizal truffle lifestyle.</title>
        <authorList>
            <person name="Murat C."/>
            <person name="Payen T."/>
            <person name="Noel B."/>
            <person name="Kuo A."/>
            <person name="Morin E."/>
            <person name="Chen J."/>
            <person name="Kohler A."/>
            <person name="Krizsan K."/>
            <person name="Balestrini R."/>
            <person name="Da Silva C."/>
            <person name="Montanini B."/>
            <person name="Hainaut M."/>
            <person name="Levati E."/>
            <person name="Barry K.W."/>
            <person name="Belfiori B."/>
            <person name="Cichocki N."/>
            <person name="Clum A."/>
            <person name="Dockter R.B."/>
            <person name="Fauchery L."/>
            <person name="Guy J."/>
            <person name="Iotti M."/>
            <person name="Le Tacon F."/>
            <person name="Lindquist E.A."/>
            <person name="Lipzen A."/>
            <person name="Malagnac F."/>
            <person name="Mello A."/>
            <person name="Molinier V."/>
            <person name="Miyauchi S."/>
            <person name="Poulain J."/>
            <person name="Riccioni C."/>
            <person name="Rubini A."/>
            <person name="Sitrit Y."/>
            <person name="Splivallo R."/>
            <person name="Traeger S."/>
            <person name="Wang M."/>
            <person name="Zifcakova L."/>
            <person name="Wipf D."/>
            <person name="Zambonelli A."/>
            <person name="Paolocci F."/>
            <person name="Nowrousian M."/>
            <person name="Ottonello S."/>
            <person name="Baldrian P."/>
            <person name="Spatafora J.W."/>
            <person name="Henrissat B."/>
            <person name="Nagy L.G."/>
            <person name="Aury J.M."/>
            <person name="Wincker P."/>
            <person name="Grigoriev I.V."/>
            <person name="Bonfante P."/>
            <person name="Martin F.M."/>
        </authorList>
    </citation>
    <scope>NUCLEOTIDE SEQUENCE [LARGE SCALE GENOMIC DNA]</scope>
    <source>
        <strain evidence="13 14">RN42</strain>
    </source>
</reference>
<dbReference type="InterPro" id="IPR014729">
    <property type="entry name" value="Rossmann-like_a/b/a_fold"/>
</dbReference>
<dbReference type="PANTHER" id="PTHR45780:SF2">
    <property type="entry name" value="ETHANOLAMINE-PHOSPHATE CYTIDYLYLTRANSFERASE"/>
    <property type="match status" value="1"/>
</dbReference>
<dbReference type="PANTHER" id="PTHR45780">
    <property type="entry name" value="ETHANOLAMINE-PHOSPHATE CYTIDYLYLTRANSFERASE"/>
    <property type="match status" value="1"/>
</dbReference>
<keyword evidence="7" id="KW-0594">Phospholipid biosynthesis</keyword>
<dbReference type="CDD" id="cd02174">
    <property type="entry name" value="CCT"/>
    <property type="match status" value="1"/>
</dbReference>
<evidence type="ECO:0000256" key="1">
    <source>
        <dbReference type="ARBA" id="ARBA00005189"/>
    </source>
</evidence>
<evidence type="ECO:0000313" key="14">
    <source>
        <dbReference type="Proteomes" id="UP000275078"/>
    </source>
</evidence>
<dbReference type="UniPathway" id="UPA00558">
    <property type="reaction ID" value="UER00742"/>
</dbReference>
<keyword evidence="8" id="KW-1208">Phospholipid metabolism</keyword>
<evidence type="ECO:0000256" key="3">
    <source>
        <dbReference type="ARBA" id="ARBA00022516"/>
    </source>
</evidence>
<evidence type="ECO:0000256" key="2">
    <source>
        <dbReference type="ARBA" id="ARBA00010101"/>
    </source>
</evidence>
<evidence type="ECO:0000313" key="13">
    <source>
        <dbReference type="EMBL" id="RPA87612.1"/>
    </source>
</evidence>
<dbReference type="AlphaFoldDB" id="A0A3N4IN97"/>
<dbReference type="SUPFAM" id="SSF52374">
    <property type="entry name" value="Nucleotidylyl transferase"/>
    <property type="match status" value="2"/>
</dbReference>
<evidence type="ECO:0000256" key="4">
    <source>
        <dbReference type="ARBA" id="ARBA00022679"/>
    </source>
</evidence>
<dbReference type="Pfam" id="PF01467">
    <property type="entry name" value="CTP_transf_like"/>
    <property type="match status" value="1"/>
</dbReference>
<comment type="pathway">
    <text evidence="9">Phospholipid metabolism; phosphatidylethanolamine biosynthesis; phosphatidylethanolamine from ethanolamine: step 2/3.</text>
</comment>
<dbReference type="GO" id="GO:0004306">
    <property type="term" value="F:ethanolamine-phosphate cytidylyltransferase activity"/>
    <property type="evidence" value="ECO:0007669"/>
    <property type="project" value="UniProtKB-EC"/>
</dbReference>
<keyword evidence="3" id="KW-0444">Lipid biosynthesis</keyword>
<dbReference type="InterPro" id="IPR041723">
    <property type="entry name" value="CCT"/>
</dbReference>
<dbReference type="GO" id="GO:0005737">
    <property type="term" value="C:cytoplasm"/>
    <property type="evidence" value="ECO:0007669"/>
    <property type="project" value="TreeGrafter"/>
</dbReference>
<comment type="pathway">
    <text evidence="1">Lipid metabolism.</text>
</comment>
<organism evidence="13 14">
    <name type="scientific">Ascobolus immersus RN42</name>
    <dbReference type="NCBI Taxonomy" id="1160509"/>
    <lineage>
        <taxon>Eukaryota</taxon>
        <taxon>Fungi</taxon>
        <taxon>Dikarya</taxon>
        <taxon>Ascomycota</taxon>
        <taxon>Pezizomycotina</taxon>
        <taxon>Pezizomycetes</taxon>
        <taxon>Pezizales</taxon>
        <taxon>Ascobolaceae</taxon>
        <taxon>Ascobolus</taxon>
    </lineage>
</organism>
<dbReference type="STRING" id="1160509.A0A3N4IN97"/>
<dbReference type="OrthoDB" id="40021at2759"/>
<dbReference type="Gene3D" id="3.40.50.620">
    <property type="entry name" value="HUPs"/>
    <property type="match status" value="2"/>
</dbReference>
<evidence type="ECO:0000256" key="11">
    <source>
        <dbReference type="ARBA" id="ARBA00031473"/>
    </source>
</evidence>
<feature type="domain" description="Cytidyltransferase-like" evidence="12">
    <location>
        <begin position="23"/>
        <end position="146"/>
    </location>
</feature>